<dbReference type="RefSeq" id="WP_317968430.1">
    <property type="nucleotide sequence ID" value="NZ_CP129118.1"/>
</dbReference>
<evidence type="ECO:0000256" key="1">
    <source>
        <dbReference type="SAM" id="Phobius"/>
    </source>
</evidence>
<sequence>MVIILLVIGLFLGLGVVLFNGKGSFLIAGFNTMPSEEKEKYDVIALCKFVGKMMFALAFSMFFWFLSEAYDSQLLFYIGLILFLALVAFMLIFINTRDRFKK</sequence>
<dbReference type="InterPro" id="IPR017259">
    <property type="entry name" value="UCP037672"/>
</dbReference>
<dbReference type="Pfam" id="PF12650">
    <property type="entry name" value="DUF3784"/>
    <property type="match status" value="1"/>
</dbReference>
<keyword evidence="3" id="KW-1185">Reference proteome</keyword>
<gene>
    <name evidence="2" type="ORF">QWT69_01900</name>
</gene>
<protein>
    <submittedName>
        <fullName evidence="2">DUF3784 domain-containing protein</fullName>
    </submittedName>
</protein>
<keyword evidence="1" id="KW-1133">Transmembrane helix</keyword>
<keyword evidence="1" id="KW-0472">Membrane</keyword>
<evidence type="ECO:0000313" key="2">
    <source>
        <dbReference type="EMBL" id="WOV87897.1"/>
    </source>
</evidence>
<keyword evidence="1" id="KW-0812">Transmembrane</keyword>
<feature type="transmembrane region" description="Helical" evidence="1">
    <location>
        <begin position="74"/>
        <end position="94"/>
    </location>
</feature>
<evidence type="ECO:0000313" key="3">
    <source>
        <dbReference type="Proteomes" id="UP001303902"/>
    </source>
</evidence>
<proteinExistence type="predicted"/>
<reference evidence="2 3" key="1">
    <citation type="submission" date="2023-06" db="EMBL/GenBank/DDBJ databases">
        <title>Sporosarcina sp. nov., isolated from Korean tranditional fermented seafood 'Jeotgal'.</title>
        <authorList>
            <person name="Yang A.I."/>
            <person name="Shin N.-R."/>
        </authorList>
    </citation>
    <scope>NUCLEOTIDE SEQUENCE [LARGE SCALE GENOMIC DNA]</scope>
    <source>
        <strain evidence="2 3">T2O-4</strain>
    </source>
</reference>
<organism evidence="2 3">
    <name type="scientific">Sporosarcina oncorhynchi</name>
    <dbReference type="NCBI Taxonomy" id="3056444"/>
    <lineage>
        <taxon>Bacteria</taxon>
        <taxon>Bacillati</taxon>
        <taxon>Bacillota</taxon>
        <taxon>Bacilli</taxon>
        <taxon>Bacillales</taxon>
        <taxon>Caryophanaceae</taxon>
        <taxon>Sporosarcina</taxon>
    </lineage>
</organism>
<dbReference type="EMBL" id="CP129118">
    <property type="protein sequence ID" value="WOV87897.1"/>
    <property type="molecule type" value="Genomic_DNA"/>
</dbReference>
<feature type="transmembrane region" description="Helical" evidence="1">
    <location>
        <begin position="43"/>
        <end position="67"/>
    </location>
</feature>
<name>A0ABZ0L8C3_9BACL</name>
<accession>A0ABZ0L8C3</accession>
<dbReference type="Proteomes" id="UP001303902">
    <property type="component" value="Chromosome"/>
</dbReference>